<reference evidence="6 7" key="1">
    <citation type="submission" date="2018-05" db="EMBL/GenBank/DDBJ databases">
        <title>Genomic Encyclopedia of Archaeal and Bacterial Type Strains, Phase II (KMG-II): from individual species to whole genera.</title>
        <authorList>
            <person name="Goeker M."/>
        </authorList>
    </citation>
    <scope>NUCLEOTIDE SEQUENCE [LARGE SCALE GENOMIC DNA]</scope>
    <source>
        <strain evidence="6 7">DSM 45184</strain>
    </source>
</reference>
<dbReference type="OrthoDB" id="9781246at2"/>
<dbReference type="PROSITE" id="PS00211">
    <property type="entry name" value="ABC_TRANSPORTER_1"/>
    <property type="match status" value="1"/>
</dbReference>
<gene>
    <name evidence="6" type="ORF">BC793_12281</name>
</gene>
<keyword evidence="3" id="KW-0547">Nucleotide-binding</keyword>
<accession>A0A316F6G5</accession>
<evidence type="ECO:0000313" key="7">
    <source>
        <dbReference type="Proteomes" id="UP000245697"/>
    </source>
</evidence>
<proteinExistence type="inferred from homology"/>
<dbReference type="Proteomes" id="UP000245697">
    <property type="component" value="Unassembled WGS sequence"/>
</dbReference>
<evidence type="ECO:0000256" key="1">
    <source>
        <dbReference type="ARBA" id="ARBA00005417"/>
    </source>
</evidence>
<dbReference type="PANTHER" id="PTHR43335">
    <property type="entry name" value="ABC TRANSPORTER, ATP-BINDING PROTEIN"/>
    <property type="match status" value="1"/>
</dbReference>
<dbReference type="AlphaFoldDB" id="A0A316F6G5"/>
<name>A0A316F6G5_9ACTN</name>
<evidence type="ECO:0000256" key="4">
    <source>
        <dbReference type="ARBA" id="ARBA00022840"/>
    </source>
</evidence>
<evidence type="ECO:0000259" key="5">
    <source>
        <dbReference type="PROSITE" id="PS50893"/>
    </source>
</evidence>
<dbReference type="Pfam" id="PF00005">
    <property type="entry name" value="ABC_tran"/>
    <property type="match status" value="1"/>
</dbReference>
<organism evidence="6 7">
    <name type="scientific">Actinoplanes xinjiangensis</name>
    <dbReference type="NCBI Taxonomy" id="512350"/>
    <lineage>
        <taxon>Bacteria</taxon>
        <taxon>Bacillati</taxon>
        <taxon>Actinomycetota</taxon>
        <taxon>Actinomycetes</taxon>
        <taxon>Micromonosporales</taxon>
        <taxon>Micromonosporaceae</taxon>
        <taxon>Actinoplanes</taxon>
    </lineage>
</organism>
<evidence type="ECO:0000256" key="2">
    <source>
        <dbReference type="ARBA" id="ARBA00022448"/>
    </source>
</evidence>
<dbReference type="PANTHER" id="PTHR43335:SF4">
    <property type="entry name" value="ABC TRANSPORTER, ATP-BINDING PROTEIN"/>
    <property type="match status" value="1"/>
</dbReference>
<dbReference type="InterPro" id="IPR027417">
    <property type="entry name" value="P-loop_NTPase"/>
</dbReference>
<protein>
    <submittedName>
        <fullName evidence="6">ABC-2 type transport system ATP-binding protein</fullName>
    </submittedName>
</protein>
<dbReference type="SUPFAM" id="SSF52540">
    <property type="entry name" value="P-loop containing nucleoside triphosphate hydrolases"/>
    <property type="match status" value="1"/>
</dbReference>
<evidence type="ECO:0000256" key="3">
    <source>
        <dbReference type="ARBA" id="ARBA00022741"/>
    </source>
</evidence>
<dbReference type="InterPro" id="IPR003439">
    <property type="entry name" value="ABC_transporter-like_ATP-bd"/>
</dbReference>
<dbReference type="SMART" id="SM00382">
    <property type="entry name" value="AAA"/>
    <property type="match status" value="1"/>
</dbReference>
<comment type="caution">
    <text evidence="6">The sequence shown here is derived from an EMBL/GenBank/DDBJ whole genome shotgun (WGS) entry which is preliminary data.</text>
</comment>
<feature type="domain" description="ABC transporter" evidence="5">
    <location>
        <begin position="2"/>
        <end position="227"/>
    </location>
</feature>
<dbReference type="GO" id="GO:0016887">
    <property type="term" value="F:ATP hydrolysis activity"/>
    <property type="evidence" value="ECO:0007669"/>
    <property type="project" value="InterPro"/>
</dbReference>
<sequence length="304" mass="31813">MIEVRELTKRFGATIAVDGLSFTVRPGRVTGFLGPNGAGKSTTMRMIVGLDRPDAGDATVGGRPYRTHPAPLCAVGALLEGRAVHRGRTARQHLLGLARTHGIPARRVAAVLALAGLTEVADRRAGGFSLGMSQRLGVASALLGDPAVVILDEPVNGLDPDGVLWIRTLLKDLAAQGRTVLVSSHLMSETAVTADHLLIVGAGRLLADVGVEELIARAGANRCVVRSPDADRLHPALIAAGATVTRPEPDSLVVEGLAAEEIGTAAAANHAVLYELTPHRASLEQAYMDLTRGWVRFGEKKVAA</sequence>
<dbReference type="PROSITE" id="PS50893">
    <property type="entry name" value="ABC_TRANSPORTER_2"/>
    <property type="match status" value="1"/>
</dbReference>
<keyword evidence="4 6" id="KW-0067">ATP-binding</keyword>
<keyword evidence="7" id="KW-1185">Reference proteome</keyword>
<dbReference type="EMBL" id="QGGR01000022">
    <property type="protein sequence ID" value="PWK39509.1"/>
    <property type="molecule type" value="Genomic_DNA"/>
</dbReference>
<dbReference type="GO" id="GO:0005524">
    <property type="term" value="F:ATP binding"/>
    <property type="evidence" value="ECO:0007669"/>
    <property type="project" value="UniProtKB-KW"/>
</dbReference>
<dbReference type="InterPro" id="IPR017871">
    <property type="entry name" value="ABC_transporter-like_CS"/>
</dbReference>
<comment type="similarity">
    <text evidence="1">Belongs to the ABC transporter superfamily.</text>
</comment>
<dbReference type="RefSeq" id="WP_109600691.1">
    <property type="nucleotide sequence ID" value="NZ_BONA01000075.1"/>
</dbReference>
<keyword evidence="2" id="KW-0813">Transport</keyword>
<dbReference type="Gene3D" id="3.40.50.300">
    <property type="entry name" value="P-loop containing nucleotide triphosphate hydrolases"/>
    <property type="match status" value="1"/>
</dbReference>
<dbReference type="InterPro" id="IPR003593">
    <property type="entry name" value="AAA+_ATPase"/>
</dbReference>
<evidence type="ECO:0000313" key="6">
    <source>
        <dbReference type="EMBL" id="PWK39509.1"/>
    </source>
</evidence>